<reference evidence="2 3" key="1">
    <citation type="journal article" date="2018" name="Elife">
        <title>Discovery and characterization of a prevalent human gut bacterial enzyme sufficient for the inactivation of a family of plant toxins.</title>
        <authorList>
            <person name="Koppel N."/>
            <person name="Bisanz J.E."/>
            <person name="Pandelia M.E."/>
            <person name="Turnbaugh P.J."/>
            <person name="Balskus E.P."/>
        </authorList>
    </citation>
    <scope>NUCLEOTIDE SEQUENCE [LARGE SCALE GENOMIC DNA]</scope>
    <source>
        <strain evidence="2 3">W1 BHI 6</strain>
    </source>
</reference>
<dbReference type="Proteomes" id="UP000253970">
    <property type="component" value="Unassembled WGS sequence"/>
</dbReference>
<evidence type="ECO:0000313" key="3">
    <source>
        <dbReference type="Proteomes" id="UP000253970"/>
    </source>
</evidence>
<proteinExistence type="predicted"/>
<feature type="compositionally biased region" description="Basic and acidic residues" evidence="1">
    <location>
        <begin position="314"/>
        <end position="335"/>
    </location>
</feature>
<comment type="caution">
    <text evidence="2">The sequence shown here is derived from an EMBL/GenBank/DDBJ whole genome shotgun (WGS) entry which is preliminary data.</text>
</comment>
<gene>
    <name evidence="2" type="ORF">C1875_12480</name>
</gene>
<evidence type="ECO:0008006" key="4">
    <source>
        <dbReference type="Google" id="ProtNLM"/>
    </source>
</evidence>
<sequence length="409" mass="46812">MERPIRDIQQHIDYVGTLAEEEPDPKTRWQLQKRVAASVWQRDAKAYYEEQGAEFFDFGQWQLDQAYASYLYHESVKRYRKRQGDRQILARLDELNNVPREDGGYKVTGARRKVIRAIVGLATSSGVLYCSYDGLARAARVSPRSAHSIRAELERLGVLERVRTGGRAEDGSRQSNKYIVKWDKLRDILGIACCYASNWHGELQRTVERKPFHNVYYNYEGYAHYSKSARQKRRERQRAREHAALAAQAPKVDNHVEKSAPEKRTKAMGLENEASDQGFCALTDLKERKTSKILQPVRSLMSYCRRIVEKRTPLRGSSDARHEGGMPESLRDTLDNRPAGGTTWCFDVSKLSQASLQRLGRVAPGRIVPLLAEIDQMTRSNPSLETPEDMQWHAEELLHILADADGIPR</sequence>
<protein>
    <recommendedName>
        <fullName evidence="4">Helix-turn-helix domain-containing protein</fullName>
    </recommendedName>
</protein>
<evidence type="ECO:0000256" key="1">
    <source>
        <dbReference type="SAM" id="MobiDB-lite"/>
    </source>
</evidence>
<feature type="region of interest" description="Disordered" evidence="1">
    <location>
        <begin position="314"/>
        <end position="336"/>
    </location>
</feature>
<feature type="compositionally biased region" description="Basic and acidic residues" evidence="1">
    <location>
        <begin position="252"/>
        <end position="263"/>
    </location>
</feature>
<organism evidence="2 3">
    <name type="scientific">Eggerthella lenta</name>
    <name type="common">Eubacterium lentum</name>
    <dbReference type="NCBI Taxonomy" id="84112"/>
    <lineage>
        <taxon>Bacteria</taxon>
        <taxon>Bacillati</taxon>
        <taxon>Actinomycetota</taxon>
        <taxon>Coriobacteriia</taxon>
        <taxon>Eggerthellales</taxon>
        <taxon>Eggerthellaceae</taxon>
        <taxon>Eggerthella</taxon>
    </lineage>
</organism>
<feature type="compositionally biased region" description="Basic residues" evidence="1">
    <location>
        <begin position="227"/>
        <end position="237"/>
    </location>
</feature>
<name>A0A369M8T2_EGGLN</name>
<dbReference type="RefSeq" id="WP_114534463.1">
    <property type="nucleotide sequence ID" value="NZ_PPTU01000024.1"/>
</dbReference>
<feature type="region of interest" description="Disordered" evidence="1">
    <location>
        <begin position="227"/>
        <end position="263"/>
    </location>
</feature>
<dbReference type="EMBL" id="PPTU01000024">
    <property type="protein sequence ID" value="RDB68052.1"/>
    <property type="molecule type" value="Genomic_DNA"/>
</dbReference>
<accession>A0A369M8T2</accession>
<evidence type="ECO:0000313" key="2">
    <source>
        <dbReference type="EMBL" id="RDB68052.1"/>
    </source>
</evidence>
<dbReference type="AlphaFoldDB" id="A0A369M8T2"/>